<evidence type="ECO:0000256" key="3">
    <source>
        <dbReference type="ARBA" id="ARBA00009914"/>
    </source>
</evidence>
<evidence type="ECO:0000256" key="2">
    <source>
        <dbReference type="ARBA" id="ARBA00004584"/>
    </source>
</evidence>
<dbReference type="RefSeq" id="XP_023672377.1">
    <property type="nucleotide sequence ID" value="XM_023816609.2"/>
</dbReference>
<dbReference type="GO" id="GO:0000775">
    <property type="term" value="C:chromosome, centromeric region"/>
    <property type="evidence" value="ECO:0007669"/>
    <property type="project" value="UniProtKB-SubCell"/>
</dbReference>
<feature type="region of interest" description="Disordered" evidence="10">
    <location>
        <begin position="103"/>
        <end position="146"/>
    </location>
</feature>
<evidence type="ECO:0000313" key="13">
    <source>
        <dbReference type="Proteomes" id="UP000261540"/>
    </source>
</evidence>
<feature type="region of interest" description="Disordered" evidence="10">
    <location>
        <begin position="158"/>
        <end position="188"/>
    </location>
</feature>
<dbReference type="Proteomes" id="UP000261540">
    <property type="component" value="Unplaced"/>
</dbReference>
<feature type="compositionally biased region" description="Polar residues" evidence="10">
    <location>
        <begin position="115"/>
        <end position="134"/>
    </location>
</feature>
<evidence type="ECO:0000256" key="1">
    <source>
        <dbReference type="ARBA" id="ARBA00004123"/>
    </source>
</evidence>
<evidence type="ECO:0000256" key="6">
    <source>
        <dbReference type="ARBA" id="ARBA00022776"/>
    </source>
</evidence>
<dbReference type="GO" id="GO:0051301">
    <property type="term" value="P:cell division"/>
    <property type="evidence" value="ECO:0007669"/>
    <property type="project" value="UniProtKB-KW"/>
</dbReference>
<accession>A0A3B3RNE5</accession>
<keyword evidence="7" id="KW-0539">Nucleus</keyword>
<feature type="compositionally biased region" description="Basic residues" evidence="10">
    <location>
        <begin position="1"/>
        <end position="10"/>
    </location>
</feature>
<evidence type="ECO:0000256" key="8">
    <source>
        <dbReference type="ARBA" id="ARBA00023306"/>
    </source>
</evidence>
<dbReference type="GO" id="GO:0000070">
    <property type="term" value="P:mitotic sister chromatid segregation"/>
    <property type="evidence" value="ECO:0007669"/>
    <property type="project" value="TreeGrafter"/>
</dbReference>
<keyword evidence="8" id="KW-0131">Cell cycle</keyword>
<feature type="region of interest" description="Disordered" evidence="10">
    <location>
        <begin position="1"/>
        <end position="27"/>
    </location>
</feature>
<keyword evidence="13" id="KW-1185">Reference proteome</keyword>
<dbReference type="KEGG" id="pki:111846441"/>
<evidence type="ECO:0000256" key="10">
    <source>
        <dbReference type="SAM" id="MobiDB-lite"/>
    </source>
</evidence>
<proteinExistence type="inferred from homology"/>
<dbReference type="GO" id="GO:0005634">
    <property type="term" value="C:nucleus"/>
    <property type="evidence" value="ECO:0007669"/>
    <property type="project" value="UniProtKB-SubCell"/>
</dbReference>
<keyword evidence="6" id="KW-0498">Mitosis</keyword>
<comment type="subcellular location">
    <subcellularLocation>
        <location evidence="2">Chromosome</location>
        <location evidence="2">Centromere</location>
    </subcellularLocation>
    <subcellularLocation>
        <location evidence="1">Nucleus</location>
    </subcellularLocation>
</comment>
<evidence type="ECO:0000256" key="9">
    <source>
        <dbReference type="ARBA" id="ARBA00023328"/>
    </source>
</evidence>
<evidence type="ECO:0000259" key="11">
    <source>
        <dbReference type="Pfam" id="PF10444"/>
    </source>
</evidence>
<dbReference type="PANTHER" id="PTHR16040:SF10">
    <property type="entry name" value="BOREALIN-2"/>
    <property type="match status" value="1"/>
</dbReference>
<evidence type="ECO:0000313" key="12">
    <source>
        <dbReference type="Ensembl" id="ENSPKIP00000020097.1"/>
    </source>
</evidence>
<sequence>MPVRKVRKTSAKAEGDGEGQLSNEQHEKRKRLFMQQFEKEAQDRLNEMDGKMEQILATVERVCRVEMMKMPPAMLRTRIKDLMCEEDTPVGEVTIAIKNESTEINQPLTRKPSKKGQTNASAPRLQRTLSVQSKKATKEVSRMTKSRSLANAADSFKTPRVTTTQTAKRTRRCVSKISDPTSAKTQERSKHLLDPFGTSSLMATATVSTSGGETLLLSNDVKDHIDIGMLDDMAVLQMQQLRELMDYLCKKVENGAQ</sequence>
<dbReference type="PANTHER" id="PTHR16040">
    <property type="entry name" value="AUSTRALIN, ISOFORM A-RELATED"/>
    <property type="match status" value="1"/>
</dbReference>
<feature type="domain" description="Borealin N-terminal" evidence="11">
    <location>
        <begin position="30"/>
        <end position="83"/>
    </location>
</feature>
<dbReference type="GeneID" id="111846441"/>
<name>A0A3B3RNE5_9TELE</name>
<organism evidence="12 13">
    <name type="scientific">Paramormyrops kingsleyae</name>
    <dbReference type="NCBI Taxonomy" id="1676925"/>
    <lineage>
        <taxon>Eukaryota</taxon>
        <taxon>Metazoa</taxon>
        <taxon>Chordata</taxon>
        <taxon>Craniata</taxon>
        <taxon>Vertebrata</taxon>
        <taxon>Euteleostomi</taxon>
        <taxon>Actinopterygii</taxon>
        <taxon>Neopterygii</taxon>
        <taxon>Teleostei</taxon>
        <taxon>Osteoglossocephala</taxon>
        <taxon>Osteoglossomorpha</taxon>
        <taxon>Osteoglossiformes</taxon>
        <taxon>Mormyridae</taxon>
        <taxon>Paramormyrops</taxon>
    </lineage>
</organism>
<dbReference type="InterPro" id="IPR018867">
    <property type="entry name" value="Cell_div_borealin"/>
</dbReference>
<protein>
    <submittedName>
        <fullName evidence="12">Cell division cycle associated 9</fullName>
    </submittedName>
</protein>
<dbReference type="CTD" id="100151622"/>
<reference evidence="12" key="1">
    <citation type="submission" date="2025-08" db="UniProtKB">
        <authorList>
            <consortium name="Ensembl"/>
        </authorList>
    </citation>
    <scope>IDENTIFICATION</scope>
</reference>
<dbReference type="GO" id="GO:0032133">
    <property type="term" value="C:chromosome passenger complex"/>
    <property type="evidence" value="ECO:0007669"/>
    <property type="project" value="TreeGrafter"/>
</dbReference>
<evidence type="ECO:0000256" key="5">
    <source>
        <dbReference type="ARBA" id="ARBA00022618"/>
    </source>
</evidence>
<dbReference type="GeneTree" id="ENSGT00390000005970"/>
<dbReference type="Pfam" id="PF10444">
    <property type="entry name" value="Nbl1_Borealin_N"/>
    <property type="match status" value="1"/>
</dbReference>
<dbReference type="Gene3D" id="6.10.250.1900">
    <property type="match status" value="1"/>
</dbReference>
<dbReference type="Ensembl" id="ENSPKIT00000000708.1">
    <property type="protein sequence ID" value="ENSPKIP00000020097.1"/>
    <property type="gene ID" value="ENSPKIG00000005007.1"/>
</dbReference>
<keyword evidence="4" id="KW-0158">Chromosome</keyword>
<dbReference type="GO" id="GO:0051233">
    <property type="term" value="C:spindle midzone"/>
    <property type="evidence" value="ECO:0007669"/>
    <property type="project" value="TreeGrafter"/>
</dbReference>
<dbReference type="AlphaFoldDB" id="A0A3B3RNE5"/>
<evidence type="ECO:0000256" key="7">
    <source>
        <dbReference type="ARBA" id="ARBA00023242"/>
    </source>
</evidence>
<comment type="similarity">
    <text evidence="3">Belongs to the borealin family.</text>
</comment>
<evidence type="ECO:0000256" key="4">
    <source>
        <dbReference type="ARBA" id="ARBA00022454"/>
    </source>
</evidence>
<keyword evidence="5" id="KW-0132">Cell division</keyword>
<dbReference type="InterPro" id="IPR018851">
    <property type="entry name" value="Borealin_N"/>
</dbReference>
<dbReference type="OrthoDB" id="6360905at2759"/>
<reference evidence="12" key="2">
    <citation type="submission" date="2025-09" db="UniProtKB">
        <authorList>
            <consortium name="Ensembl"/>
        </authorList>
    </citation>
    <scope>IDENTIFICATION</scope>
</reference>
<keyword evidence="9" id="KW-0137">Centromere</keyword>